<sequence length="150" mass="17230">MDNLEYRLDRMEMTLDNFKEHVQTTFRKSVDDWFMGLEKILLDDVHQIHRRPVFRTREHVPASGYDSAESSDANGQPSASMDGTPTETATTVVTTRGLLLCQWNCDGFTTKKPELQQHLQQVPRKQDAIMLQETRTAEVRLPGYRNHAGP</sequence>
<dbReference type="VEuPathDB" id="VectorBase:HLOH_043859"/>
<dbReference type="AlphaFoldDB" id="A0A9J6FWE8"/>
<proteinExistence type="predicted"/>
<accession>A0A9J6FWE8</accession>
<evidence type="ECO:0000313" key="3">
    <source>
        <dbReference type="Proteomes" id="UP000821853"/>
    </source>
</evidence>
<protein>
    <submittedName>
        <fullName evidence="2">Uncharacterized protein</fullName>
    </submittedName>
</protein>
<feature type="compositionally biased region" description="Polar residues" evidence="1">
    <location>
        <begin position="68"/>
        <end position="83"/>
    </location>
</feature>
<keyword evidence="3" id="KW-1185">Reference proteome</keyword>
<dbReference type="Proteomes" id="UP000821853">
    <property type="component" value="Chromosome 2"/>
</dbReference>
<dbReference type="EMBL" id="JABSTR010000004">
    <property type="protein sequence ID" value="KAH9367127.1"/>
    <property type="molecule type" value="Genomic_DNA"/>
</dbReference>
<feature type="region of interest" description="Disordered" evidence="1">
    <location>
        <begin position="59"/>
        <end position="90"/>
    </location>
</feature>
<comment type="caution">
    <text evidence="2">The sequence shown here is derived from an EMBL/GenBank/DDBJ whole genome shotgun (WGS) entry which is preliminary data.</text>
</comment>
<gene>
    <name evidence="2" type="ORF">HPB48_010985</name>
</gene>
<evidence type="ECO:0000313" key="2">
    <source>
        <dbReference type="EMBL" id="KAH9367127.1"/>
    </source>
</evidence>
<name>A0A9J6FWE8_HAELO</name>
<evidence type="ECO:0000256" key="1">
    <source>
        <dbReference type="SAM" id="MobiDB-lite"/>
    </source>
</evidence>
<reference evidence="2 3" key="1">
    <citation type="journal article" date="2020" name="Cell">
        <title>Large-Scale Comparative Analyses of Tick Genomes Elucidate Their Genetic Diversity and Vector Capacities.</title>
        <authorList>
            <consortium name="Tick Genome and Microbiome Consortium (TIGMIC)"/>
            <person name="Jia N."/>
            <person name="Wang J."/>
            <person name="Shi W."/>
            <person name="Du L."/>
            <person name="Sun Y."/>
            <person name="Zhan W."/>
            <person name="Jiang J.F."/>
            <person name="Wang Q."/>
            <person name="Zhang B."/>
            <person name="Ji P."/>
            <person name="Bell-Sakyi L."/>
            <person name="Cui X.M."/>
            <person name="Yuan T.T."/>
            <person name="Jiang B.G."/>
            <person name="Yang W.F."/>
            <person name="Lam T.T."/>
            <person name="Chang Q.C."/>
            <person name="Ding S.J."/>
            <person name="Wang X.J."/>
            <person name="Zhu J.G."/>
            <person name="Ruan X.D."/>
            <person name="Zhao L."/>
            <person name="Wei J.T."/>
            <person name="Ye R.Z."/>
            <person name="Que T.C."/>
            <person name="Du C.H."/>
            <person name="Zhou Y.H."/>
            <person name="Cheng J.X."/>
            <person name="Dai P.F."/>
            <person name="Guo W.B."/>
            <person name="Han X.H."/>
            <person name="Huang E.J."/>
            <person name="Li L.F."/>
            <person name="Wei W."/>
            <person name="Gao Y.C."/>
            <person name="Liu J.Z."/>
            <person name="Shao H.Z."/>
            <person name="Wang X."/>
            <person name="Wang C.C."/>
            <person name="Yang T.C."/>
            <person name="Huo Q.B."/>
            <person name="Li W."/>
            <person name="Chen H.Y."/>
            <person name="Chen S.E."/>
            <person name="Zhou L.G."/>
            <person name="Ni X.B."/>
            <person name="Tian J.H."/>
            <person name="Sheng Y."/>
            <person name="Liu T."/>
            <person name="Pan Y.S."/>
            <person name="Xia L.Y."/>
            <person name="Li J."/>
            <person name="Zhao F."/>
            <person name="Cao W.C."/>
        </authorList>
    </citation>
    <scope>NUCLEOTIDE SEQUENCE [LARGE SCALE GENOMIC DNA]</scope>
    <source>
        <strain evidence="2">HaeL-2018</strain>
    </source>
</reference>
<organism evidence="2 3">
    <name type="scientific">Haemaphysalis longicornis</name>
    <name type="common">Bush tick</name>
    <dbReference type="NCBI Taxonomy" id="44386"/>
    <lineage>
        <taxon>Eukaryota</taxon>
        <taxon>Metazoa</taxon>
        <taxon>Ecdysozoa</taxon>
        <taxon>Arthropoda</taxon>
        <taxon>Chelicerata</taxon>
        <taxon>Arachnida</taxon>
        <taxon>Acari</taxon>
        <taxon>Parasitiformes</taxon>
        <taxon>Ixodida</taxon>
        <taxon>Ixodoidea</taxon>
        <taxon>Ixodidae</taxon>
        <taxon>Haemaphysalinae</taxon>
        <taxon>Haemaphysalis</taxon>
    </lineage>
</organism>